<dbReference type="AlphaFoldDB" id="A0A392MA47"/>
<dbReference type="CDD" id="cd04481">
    <property type="entry name" value="RPA1_DBD_B_like"/>
    <property type="match status" value="1"/>
</dbReference>
<accession>A0A392MA47</accession>
<feature type="non-terminal residue" evidence="1">
    <location>
        <position position="207"/>
    </location>
</feature>
<sequence length="207" mass="23331">MQISTQISEDLKFPFNIARFQQRNPKFSNIDEINSDRATWNFKAKIIRLWQVSDFNRSTMPFSIEMVLMDSVGGSIHATNAGAYCTTHHPYKLNFQFSSLVQRLSNFEIVRSPFNFVPIAEVVGGSYDTDFLVDVIGFLTGVGQEREITNQNGTTTKLNVIAMEAYGHKLQCTFFGQYVDELNTFVGAGDVNNAVVIVQFAKAKTFQ</sequence>
<evidence type="ECO:0000313" key="2">
    <source>
        <dbReference type="Proteomes" id="UP000265520"/>
    </source>
</evidence>
<comment type="caution">
    <text evidence="1">The sequence shown here is derived from an EMBL/GenBank/DDBJ whole genome shotgun (WGS) entry which is preliminary data.</text>
</comment>
<dbReference type="EMBL" id="LXQA010006325">
    <property type="protein sequence ID" value="MCH84141.1"/>
    <property type="molecule type" value="Genomic_DNA"/>
</dbReference>
<keyword evidence="2" id="KW-1185">Reference proteome</keyword>
<dbReference type="SUPFAM" id="SSF50249">
    <property type="entry name" value="Nucleic acid-binding proteins"/>
    <property type="match status" value="2"/>
</dbReference>
<organism evidence="1 2">
    <name type="scientific">Trifolium medium</name>
    <dbReference type="NCBI Taxonomy" id="97028"/>
    <lineage>
        <taxon>Eukaryota</taxon>
        <taxon>Viridiplantae</taxon>
        <taxon>Streptophyta</taxon>
        <taxon>Embryophyta</taxon>
        <taxon>Tracheophyta</taxon>
        <taxon>Spermatophyta</taxon>
        <taxon>Magnoliopsida</taxon>
        <taxon>eudicotyledons</taxon>
        <taxon>Gunneridae</taxon>
        <taxon>Pentapetalae</taxon>
        <taxon>rosids</taxon>
        <taxon>fabids</taxon>
        <taxon>Fabales</taxon>
        <taxon>Fabaceae</taxon>
        <taxon>Papilionoideae</taxon>
        <taxon>50 kb inversion clade</taxon>
        <taxon>NPAAA clade</taxon>
        <taxon>Hologalegina</taxon>
        <taxon>IRL clade</taxon>
        <taxon>Trifolieae</taxon>
        <taxon>Trifolium</taxon>
    </lineage>
</organism>
<dbReference type="Gene3D" id="2.40.50.140">
    <property type="entry name" value="Nucleic acid-binding proteins"/>
    <property type="match status" value="2"/>
</dbReference>
<dbReference type="Proteomes" id="UP000265520">
    <property type="component" value="Unassembled WGS sequence"/>
</dbReference>
<protein>
    <submittedName>
        <fullName evidence="1">Replication factor A protein</fullName>
    </submittedName>
</protein>
<dbReference type="InterPro" id="IPR012340">
    <property type="entry name" value="NA-bd_OB-fold"/>
</dbReference>
<proteinExistence type="predicted"/>
<evidence type="ECO:0000313" key="1">
    <source>
        <dbReference type="EMBL" id="MCH84141.1"/>
    </source>
</evidence>
<gene>
    <name evidence="1" type="ORF">A2U01_0004972</name>
</gene>
<name>A0A392MA47_9FABA</name>
<reference evidence="1 2" key="1">
    <citation type="journal article" date="2018" name="Front. Plant Sci.">
        <title>Red Clover (Trifolium pratense) and Zigzag Clover (T. medium) - A Picture of Genomic Similarities and Differences.</title>
        <authorList>
            <person name="Dluhosova J."/>
            <person name="Istvanek J."/>
            <person name="Nedelnik J."/>
            <person name="Repkova J."/>
        </authorList>
    </citation>
    <scope>NUCLEOTIDE SEQUENCE [LARGE SCALE GENOMIC DNA]</scope>
    <source>
        <strain evidence="2">cv. 10/8</strain>
        <tissue evidence="1">Leaf</tissue>
    </source>
</reference>